<dbReference type="AlphaFoldDB" id="A0A370D9Y9"/>
<dbReference type="InterPro" id="IPR003714">
    <property type="entry name" value="PhoH"/>
</dbReference>
<evidence type="ECO:0000259" key="5">
    <source>
        <dbReference type="Pfam" id="PF02562"/>
    </source>
</evidence>
<keyword evidence="3" id="KW-0067">ATP-binding</keyword>
<accession>A0A370D9Y9</accession>
<feature type="compositionally biased region" description="Basic residues" evidence="4">
    <location>
        <begin position="1"/>
        <end position="17"/>
    </location>
</feature>
<keyword evidence="2" id="KW-0547">Nucleotide-binding</keyword>
<dbReference type="InterPro" id="IPR051451">
    <property type="entry name" value="PhoH2-like"/>
</dbReference>
<dbReference type="PANTHER" id="PTHR30473:SF3">
    <property type="entry name" value="PROTEIN PHOH"/>
    <property type="match status" value="1"/>
</dbReference>
<dbReference type="SUPFAM" id="SSF52540">
    <property type="entry name" value="P-loop containing nucleoside triphosphate hydrolases"/>
    <property type="match status" value="1"/>
</dbReference>
<sequence length="250" mass="27595">MPRRSASQKRAAKQARKRNSDPSVVVDIKSRNSFIETQTITARAAPPLQAKTLSQGQYITAIKSHKLTFGTGPAGTGKSYVAGAIAAEELEARRIEKIIITRPAVEAGENMGFLPGDLQEKFDPYFDAFRDCLIERLGKGAVECGLKNDRIVVAPMAYLRGKTFNDAFVVLDEAQNCTRAQLKLFLTRIGENCRVVVNGDIRQSDIGNQSGLQDAINRLGHLNSVYVHAFEHEDIVRSGLVKDIIECYEK</sequence>
<dbReference type="InterPro" id="IPR027417">
    <property type="entry name" value="P-loop_NTPase"/>
</dbReference>
<keyword evidence="7" id="KW-1185">Reference proteome</keyword>
<evidence type="ECO:0000256" key="2">
    <source>
        <dbReference type="ARBA" id="ARBA00022741"/>
    </source>
</evidence>
<dbReference type="Pfam" id="PF02562">
    <property type="entry name" value="PhoH"/>
    <property type="match status" value="1"/>
</dbReference>
<evidence type="ECO:0000256" key="3">
    <source>
        <dbReference type="ARBA" id="ARBA00022840"/>
    </source>
</evidence>
<dbReference type="GO" id="GO:0005829">
    <property type="term" value="C:cytosol"/>
    <property type="evidence" value="ECO:0007669"/>
    <property type="project" value="TreeGrafter"/>
</dbReference>
<organism evidence="6 7">
    <name type="scientific">endosymbiont of Galathealinum brachiosum</name>
    <dbReference type="NCBI Taxonomy" id="2200906"/>
    <lineage>
        <taxon>Bacteria</taxon>
        <taxon>Pseudomonadati</taxon>
        <taxon>Pseudomonadota</taxon>
        <taxon>Gammaproteobacteria</taxon>
        <taxon>sulfur-oxidizing symbionts</taxon>
    </lineage>
</organism>
<dbReference type="EMBL" id="QFXC01000013">
    <property type="protein sequence ID" value="RDH81390.1"/>
    <property type="molecule type" value="Genomic_DNA"/>
</dbReference>
<dbReference type="PANTHER" id="PTHR30473">
    <property type="entry name" value="PROTEIN PHOH"/>
    <property type="match status" value="1"/>
</dbReference>
<proteinExistence type="inferred from homology"/>
<evidence type="ECO:0000256" key="1">
    <source>
        <dbReference type="ARBA" id="ARBA00010393"/>
    </source>
</evidence>
<evidence type="ECO:0000313" key="6">
    <source>
        <dbReference type="EMBL" id="RDH81390.1"/>
    </source>
</evidence>
<comment type="caution">
    <text evidence="6">The sequence shown here is derived from an EMBL/GenBank/DDBJ whole genome shotgun (WGS) entry which is preliminary data.</text>
</comment>
<feature type="domain" description="PhoH-like protein" evidence="5">
    <location>
        <begin position="48"/>
        <end position="249"/>
    </location>
</feature>
<evidence type="ECO:0000313" key="7">
    <source>
        <dbReference type="Proteomes" id="UP000254266"/>
    </source>
</evidence>
<feature type="region of interest" description="Disordered" evidence="4">
    <location>
        <begin position="1"/>
        <end position="23"/>
    </location>
</feature>
<gene>
    <name evidence="6" type="ORF">DIZ80_14985</name>
</gene>
<reference evidence="6 7" key="1">
    <citation type="journal article" date="2018" name="ISME J.">
        <title>Endosymbiont genomes yield clues of tubeworm success.</title>
        <authorList>
            <person name="Li Y."/>
            <person name="Liles M.R."/>
            <person name="Halanych K.M."/>
        </authorList>
    </citation>
    <scope>NUCLEOTIDE SEQUENCE [LARGE SCALE GENOMIC DNA]</scope>
    <source>
        <strain evidence="6">A1464</strain>
    </source>
</reference>
<dbReference type="Proteomes" id="UP000254266">
    <property type="component" value="Unassembled WGS sequence"/>
</dbReference>
<name>A0A370D9Y9_9GAMM</name>
<evidence type="ECO:0000256" key="4">
    <source>
        <dbReference type="SAM" id="MobiDB-lite"/>
    </source>
</evidence>
<dbReference type="Gene3D" id="3.40.50.300">
    <property type="entry name" value="P-loop containing nucleotide triphosphate hydrolases"/>
    <property type="match status" value="1"/>
</dbReference>
<protein>
    <submittedName>
        <fullName evidence="6">PhoH family protein</fullName>
    </submittedName>
</protein>
<comment type="similarity">
    <text evidence="1">Belongs to the PhoH family.</text>
</comment>
<dbReference type="GO" id="GO:0005524">
    <property type="term" value="F:ATP binding"/>
    <property type="evidence" value="ECO:0007669"/>
    <property type="project" value="UniProtKB-KW"/>
</dbReference>